<comment type="caution">
    <text evidence="1">The sequence shown here is derived from an EMBL/GenBank/DDBJ whole genome shotgun (WGS) entry which is preliminary data.</text>
</comment>
<evidence type="ECO:0000313" key="2">
    <source>
        <dbReference type="Proteomes" id="UP001521150"/>
    </source>
</evidence>
<dbReference type="RefSeq" id="WP_233722918.1">
    <property type="nucleotide sequence ID" value="NZ_JAJVCN010000001.1"/>
</dbReference>
<accession>A0ABS8Z3D1</accession>
<proteinExistence type="predicted"/>
<keyword evidence="2" id="KW-1185">Reference proteome</keyword>
<name>A0ABS8Z3D1_9PSEU</name>
<gene>
    <name evidence="1" type="ORF">LWC34_03305</name>
</gene>
<evidence type="ECO:0000313" key="1">
    <source>
        <dbReference type="EMBL" id="MCE7001867.1"/>
    </source>
</evidence>
<organism evidence="1 2">
    <name type="scientific">Kibdelosporangium philippinense</name>
    <dbReference type="NCBI Taxonomy" id="211113"/>
    <lineage>
        <taxon>Bacteria</taxon>
        <taxon>Bacillati</taxon>
        <taxon>Actinomycetota</taxon>
        <taxon>Actinomycetes</taxon>
        <taxon>Pseudonocardiales</taxon>
        <taxon>Pseudonocardiaceae</taxon>
        <taxon>Kibdelosporangium</taxon>
    </lineage>
</organism>
<dbReference type="Proteomes" id="UP001521150">
    <property type="component" value="Unassembled WGS sequence"/>
</dbReference>
<reference evidence="1 2" key="1">
    <citation type="submission" date="2021-12" db="EMBL/GenBank/DDBJ databases">
        <title>Genome sequence of Kibdelosporangium philippinense ATCC 49844.</title>
        <authorList>
            <person name="Fedorov E.A."/>
            <person name="Omeragic M."/>
            <person name="Shalygina K.F."/>
            <person name="Maclea K.S."/>
        </authorList>
    </citation>
    <scope>NUCLEOTIDE SEQUENCE [LARGE SCALE GENOMIC DNA]</scope>
    <source>
        <strain evidence="1 2">ATCC 49844</strain>
    </source>
</reference>
<sequence length="47" mass="5198">MPDGVATFRTLRAWGWEFFVNQPEGGYIGHDLFPGPMTSVATTLTPK</sequence>
<dbReference type="EMBL" id="JAJVCN010000001">
    <property type="protein sequence ID" value="MCE7001867.1"/>
    <property type="molecule type" value="Genomic_DNA"/>
</dbReference>
<protein>
    <submittedName>
        <fullName evidence="1">Uncharacterized protein</fullName>
    </submittedName>
</protein>